<dbReference type="EMBL" id="DXAV01000011">
    <property type="protein sequence ID" value="HIZ90680.1"/>
    <property type="molecule type" value="Genomic_DNA"/>
</dbReference>
<accession>A0A9D2KCA9</accession>
<reference evidence="1" key="2">
    <citation type="submission" date="2021-04" db="EMBL/GenBank/DDBJ databases">
        <authorList>
            <person name="Gilroy R."/>
        </authorList>
    </citation>
    <scope>NUCLEOTIDE SEQUENCE</scope>
    <source>
        <strain evidence="1">CHK118-2852</strain>
    </source>
</reference>
<dbReference type="Proteomes" id="UP000824108">
    <property type="component" value="Unassembled WGS sequence"/>
</dbReference>
<name>A0A9D2KCA9_9BACE</name>
<dbReference type="AlphaFoldDB" id="A0A9D2KCA9"/>
<evidence type="ECO:0000313" key="1">
    <source>
        <dbReference type="EMBL" id="HIZ90680.1"/>
    </source>
</evidence>
<sequence length="402" mass="45607">MRHFLYIGSSAVLPFWEHKDGMAHFFHEALIEKGNEICTLADVESGRVGKVDAVLVQDALAGKSQQAWSEKFPDVPCLFVSTNDDISGYPPLWEKLFGVFAFTHADFSLCGIPKEMLVRLSCPVREFADYYFYDPVPKICRMVYFPTGHTVENDRILFDFCRKSNVELTVVSDEYRFLCDALPLSIKVVSPEHARQVLQDAHLVLASGYEALCAMALCKPCIIFGDYGLGGLVTSRNYDLLEDIAFRGRKGGYFREVIPAKLLEAVVQSVFMTDYAEELRVVQRIIQERHSWNRFVTTVNETVERLLVLQDALQDANRQKELKPCLSSLARVEVKEDKSILWRGMVCFGELDDDMADILQQCDGTLAVDGLTALNGLTDEDAEVLWQNLLALWKEKIIFFKL</sequence>
<comment type="caution">
    <text evidence="1">The sequence shown here is derived from an EMBL/GenBank/DDBJ whole genome shotgun (WGS) entry which is preliminary data.</text>
</comment>
<proteinExistence type="predicted"/>
<gene>
    <name evidence="1" type="ORF">H9807_00945</name>
</gene>
<reference evidence="1" key="1">
    <citation type="journal article" date="2021" name="PeerJ">
        <title>Extensive microbial diversity within the chicken gut microbiome revealed by metagenomics and culture.</title>
        <authorList>
            <person name="Gilroy R."/>
            <person name="Ravi A."/>
            <person name="Getino M."/>
            <person name="Pursley I."/>
            <person name="Horton D.L."/>
            <person name="Alikhan N.F."/>
            <person name="Baker D."/>
            <person name="Gharbi K."/>
            <person name="Hall N."/>
            <person name="Watson M."/>
            <person name="Adriaenssens E.M."/>
            <person name="Foster-Nyarko E."/>
            <person name="Jarju S."/>
            <person name="Secka A."/>
            <person name="Antonio M."/>
            <person name="Oren A."/>
            <person name="Chaudhuri R.R."/>
            <person name="La Ragione R."/>
            <person name="Hildebrand F."/>
            <person name="Pallen M.J."/>
        </authorList>
    </citation>
    <scope>NUCLEOTIDE SEQUENCE</scope>
    <source>
        <strain evidence="1">CHK118-2852</strain>
    </source>
</reference>
<evidence type="ECO:0000313" key="2">
    <source>
        <dbReference type="Proteomes" id="UP000824108"/>
    </source>
</evidence>
<protein>
    <submittedName>
        <fullName evidence="1">Uncharacterized protein</fullName>
    </submittedName>
</protein>
<organism evidence="1 2">
    <name type="scientific">Candidatus Bacteroides merdavium</name>
    <dbReference type="NCBI Taxonomy" id="2838472"/>
    <lineage>
        <taxon>Bacteria</taxon>
        <taxon>Pseudomonadati</taxon>
        <taxon>Bacteroidota</taxon>
        <taxon>Bacteroidia</taxon>
        <taxon>Bacteroidales</taxon>
        <taxon>Bacteroidaceae</taxon>
        <taxon>Bacteroides</taxon>
    </lineage>
</organism>